<dbReference type="Proteomes" id="UP001147760">
    <property type="component" value="Unassembled WGS sequence"/>
</dbReference>
<protein>
    <submittedName>
        <fullName evidence="1">Uncharacterized protein</fullName>
    </submittedName>
</protein>
<proteinExistence type="predicted"/>
<comment type="caution">
    <text evidence="1">The sequence shown here is derived from an EMBL/GenBank/DDBJ whole genome shotgun (WGS) entry which is preliminary data.</text>
</comment>
<reference evidence="1" key="1">
    <citation type="submission" date="2022-12" db="EMBL/GenBank/DDBJ databases">
        <authorList>
            <person name="Petersen C."/>
        </authorList>
    </citation>
    <scope>NUCLEOTIDE SEQUENCE</scope>
    <source>
        <strain evidence="1">IBT 17660</strain>
    </source>
</reference>
<keyword evidence="2" id="KW-1185">Reference proteome</keyword>
<sequence length="78" mass="8644">MSTPPNTQNKTQAAMARVLRTNLPKQPDACFDVRNSQLELHPQSASSIAGLQPLFDSHRKALFHFSLSLKELSNQEGP</sequence>
<evidence type="ECO:0000313" key="1">
    <source>
        <dbReference type="EMBL" id="KAJ5470015.1"/>
    </source>
</evidence>
<gene>
    <name evidence="1" type="ORF">N7530_007372</name>
</gene>
<reference evidence="1" key="2">
    <citation type="journal article" date="2023" name="IMA Fungus">
        <title>Comparative genomic study of the Penicillium genus elucidates a diverse pangenome and 15 lateral gene transfer events.</title>
        <authorList>
            <person name="Petersen C."/>
            <person name="Sorensen T."/>
            <person name="Nielsen M.R."/>
            <person name="Sondergaard T.E."/>
            <person name="Sorensen J.L."/>
            <person name="Fitzpatrick D.A."/>
            <person name="Frisvad J.C."/>
            <person name="Nielsen K.L."/>
        </authorList>
    </citation>
    <scope>NUCLEOTIDE SEQUENCE</scope>
    <source>
        <strain evidence="1">IBT 17660</strain>
    </source>
</reference>
<accession>A0A9X0BJV8</accession>
<organism evidence="1 2">
    <name type="scientific">Penicillium desertorum</name>
    <dbReference type="NCBI Taxonomy" id="1303715"/>
    <lineage>
        <taxon>Eukaryota</taxon>
        <taxon>Fungi</taxon>
        <taxon>Dikarya</taxon>
        <taxon>Ascomycota</taxon>
        <taxon>Pezizomycotina</taxon>
        <taxon>Eurotiomycetes</taxon>
        <taxon>Eurotiomycetidae</taxon>
        <taxon>Eurotiales</taxon>
        <taxon>Aspergillaceae</taxon>
        <taxon>Penicillium</taxon>
    </lineage>
</organism>
<evidence type="ECO:0000313" key="2">
    <source>
        <dbReference type="Proteomes" id="UP001147760"/>
    </source>
</evidence>
<dbReference type="EMBL" id="JAPWDO010000005">
    <property type="protein sequence ID" value="KAJ5470015.1"/>
    <property type="molecule type" value="Genomic_DNA"/>
</dbReference>
<name>A0A9X0BJV8_9EURO</name>
<dbReference type="AlphaFoldDB" id="A0A9X0BJV8"/>